<evidence type="ECO:0000256" key="1">
    <source>
        <dbReference type="ARBA" id="ARBA00004370"/>
    </source>
</evidence>
<dbReference type="InterPro" id="IPR000700">
    <property type="entry name" value="PAS-assoc_C"/>
</dbReference>
<proteinExistence type="inferred from homology"/>
<dbReference type="InterPro" id="IPR001610">
    <property type="entry name" value="PAC"/>
</dbReference>
<dbReference type="PRINTS" id="PR00260">
    <property type="entry name" value="CHEMTRNSDUCR"/>
</dbReference>
<evidence type="ECO:0000256" key="5">
    <source>
        <dbReference type="PROSITE-ProRule" id="PRU00284"/>
    </source>
</evidence>
<dbReference type="InterPro" id="IPR004089">
    <property type="entry name" value="MCPsignal_dom"/>
</dbReference>
<evidence type="ECO:0000313" key="10">
    <source>
        <dbReference type="EMBL" id="MBD8524362.1"/>
    </source>
</evidence>
<keyword evidence="6" id="KW-0175">Coiled coil</keyword>
<dbReference type="GO" id="GO:0007165">
    <property type="term" value="P:signal transduction"/>
    <property type="evidence" value="ECO:0007669"/>
    <property type="project" value="UniProtKB-KW"/>
</dbReference>
<evidence type="ECO:0000259" key="7">
    <source>
        <dbReference type="PROSITE" id="PS50111"/>
    </source>
</evidence>
<dbReference type="SUPFAM" id="SSF55785">
    <property type="entry name" value="PYP-like sensor domain (PAS domain)"/>
    <property type="match status" value="3"/>
</dbReference>
<feature type="domain" description="PAS" evidence="8">
    <location>
        <begin position="157"/>
        <end position="195"/>
    </location>
</feature>
<evidence type="ECO:0000256" key="4">
    <source>
        <dbReference type="ARBA" id="ARBA00029447"/>
    </source>
</evidence>
<dbReference type="InterPro" id="IPR051310">
    <property type="entry name" value="MCP_chemotaxis"/>
</dbReference>
<gene>
    <name evidence="10" type="ORF">IFO71_01285</name>
</gene>
<feature type="domain" description="Methyl-accepting transducer" evidence="7">
    <location>
        <begin position="398"/>
        <end position="627"/>
    </location>
</feature>
<evidence type="ECO:0000259" key="9">
    <source>
        <dbReference type="PROSITE" id="PS50113"/>
    </source>
</evidence>
<accession>A0AAW3ZI35</accession>
<name>A0AAW3ZI35_9GAMM</name>
<dbReference type="Pfam" id="PF00015">
    <property type="entry name" value="MCPsignal"/>
    <property type="match status" value="1"/>
</dbReference>
<dbReference type="SMART" id="SM00091">
    <property type="entry name" value="PAS"/>
    <property type="match status" value="3"/>
</dbReference>
<comment type="subcellular location">
    <subcellularLocation>
        <location evidence="1">Membrane</location>
    </subcellularLocation>
</comment>
<dbReference type="SMART" id="SM00283">
    <property type="entry name" value="MA"/>
    <property type="match status" value="1"/>
</dbReference>
<dbReference type="AlphaFoldDB" id="A0AAW3ZI35"/>
<dbReference type="InterPro" id="IPR013655">
    <property type="entry name" value="PAS_fold_3"/>
</dbReference>
<dbReference type="GO" id="GO:0004888">
    <property type="term" value="F:transmembrane signaling receptor activity"/>
    <property type="evidence" value="ECO:0007669"/>
    <property type="project" value="InterPro"/>
</dbReference>
<dbReference type="SUPFAM" id="SSF58104">
    <property type="entry name" value="Methyl-accepting chemotaxis protein (MCP) signaling domain"/>
    <property type="match status" value="1"/>
</dbReference>
<evidence type="ECO:0000256" key="2">
    <source>
        <dbReference type="ARBA" id="ARBA00022481"/>
    </source>
</evidence>
<dbReference type="Gene3D" id="3.30.450.20">
    <property type="entry name" value="PAS domain"/>
    <property type="match status" value="3"/>
</dbReference>
<feature type="coiled-coil region" evidence="6">
    <location>
        <begin position="417"/>
        <end position="454"/>
    </location>
</feature>
<evidence type="ECO:0000256" key="6">
    <source>
        <dbReference type="SAM" id="Coils"/>
    </source>
</evidence>
<keyword evidence="3 5" id="KW-0807">Transducer</keyword>
<dbReference type="GO" id="GO:0005886">
    <property type="term" value="C:plasma membrane"/>
    <property type="evidence" value="ECO:0007669"/>
    <property type="project" value="TreeGrafter"/>
</dbReference>
<keyword evidence="2" id="KW-0488">Methylation</keyword>
<dbReference type="EMBL" id="JACYTR010000002">
    <property type="protein sequence ID" value="MBD8524362.1"/>
    <property type="molecule type" value="Genomic_DNA"/>
</dbReference>
<dbReference type="CDD" id="cd00130">
    <property type="entry name" value="PAS"/>
    <property type="match status" value="3"/>
</dbReference>
<keyword evidence="11" id="KW-1185">Reference proteome</keyword>
<dbReference type="PANTHER" id="PTHR43531">
    <property type="entry name" value="PROTEIN ICFG"/>
    <property type="match status" value="1"/>
</dbReference>
<sequence length="649" mass="70666">MQSDRKHARGFIDFFRSGRGRLEARNEALCRSQAVIEFQPTGTIEWANENFLAVMGYRLHEVVGQHHRMFVAKETAASADYSTFWRDLQKGEFKAGQFCRRNKAGKDVWLQATYNPIMDRSGRVESVVKFAMDITVLKLREYDVEGQISAINTNMAVIEFDLDGRILRANAGFLQTMGYTEAEVVGQHHSMFIEPAQHGKAEYKAFWADLRAGKASTGSFGRIGKGGRRVWIEASYNPIIGPDGRPFKVVKYATDVTAQRTRAADANSQLRAIGKVQAVIEFTLSGEIVTANDNFLRSMGYQLEEIQGQHHRRFVTPEFASSADYRAMWEQLASGQPITGQFQRLRKDGTDIWLNASYNPILDADGKPVKVIKYATDVTAQVALANALKQMVLGINQTAEKIKVASAEIASGNADLSARTESQAASLEETASSMEELTATVKQNADAADEANRLSAQAAAEVKQGAGSVEGIVETMKKIASSSKKVGEIIGVIDGIAFQTNILALNAAVEAARAGEQGRGFAVVASEVRSLAQRCAEAARDIKQLIAESSQQVADGTQRVEVAGRTMEGIRGSIDRVSELMREIAAGSAEQSVGIEQVSKTVVQLDDATQQNAAMVEEASAAARALDEQASALHANVEAFLRDNKLDAE</sequence>
<comment type="caution">
    <text evidence="10">The sequence shown here is derived from an EMBL/GenBank/DDBJ whole genome shotgun (WGS) entry which is preliminary data.</text>
</comment>
<organism evidence="10 11">
    <name type="scientific">Pseudomarimonas arenosa</name>
    <dbReference type="NCBI Taxonomy" id="2774145"/>
    <lineage>
        <taxon>Bacteria</taxon>
        <taxon>Pseudomonadati</taxon>
        <taxon>Pseudomonadota</taxon>
        <taxon>Gammaproteobacteria</taxon>
        <taxon>Lysobacterales</taxon>
        <taxon>Lysobacteraceae</taxon>
        <taxon>Pseudomarimonas</taxon>
    </lineage>
</organism>
<dbReference type="RefSeq" id="WP_192027715.1">
    <property type="nucleotide sequence ID" value="NZ_JACYTR010000002.1"/>
</dbReference>
<dbReference type="PROSITE" id="PS50113">
    <property type="entry name" value="PAC"/>
    <property type="match status" value="2"/>
</dbReference>
<dbReference type="InterPro" id="IPR004090">
    <property type="entry name" value="Chemotax_Me-accpt_rcpt"/>
</dbReference>
<dbReference type="Proteomes" id="UP000613768">
    <property type="component" value="Unassembled WGS sequence"/>
</dbReference>
<dbReference type="PROSITE" id="PS50112">
    <property type="entry name" value="PAS"/>
    <property type="match status" value="1"/>
</dbReference>
<dbReference type="Pfam" id="PF13426">
    <property type="entry name" value="PAS_9"/>
    <property type="match status" value="1"/>
</dbReference>
<dbReference type="PANTHER" id="PTHR43531:SF14">
    <property type="entry name" value="METHYL-ACCEPTING CHEMOTAXIS PROTEIN I-RELATED"/>
    <property type="match status" value="1"/>
</dbReference>
<dbReference type="InterPro" id="IPR000014">
    <property type="entry name" value="PAS"/>
</dbReference>
<reference evidence="10 11" key="1">
    <citation type="submission" date="2020-09" db="EMBL/GenBank/DDBJ databases">
        <title>Pseudoxanthomonas sp. CAU 1598 isolated from sand of Yaerae Beach.</title>
        <authorList>
            <person name="Kim W."/>
        </authorList>
    </citation>
    <scope>NUCLEOTIDE SEQUENCE [LARGE SCALE GENOMIC DNA]</scope>
    <source>
        <strain evidence="10 11">CAU 1598</strain>
    </source>
</reference>
<dbReference type="NCBIfam" id="TIGR00229">
    <property type="entry name" value="sensory_box"/>
    <property type="match status" value="3"/>
</dbReference>
<evidence type="ECO:0000259" key="8">
    <source>
        <dbReference type="PROSITE" id="PS50112"/>
    </source>
</evidence>
<evidence type="ECO:0000256" key="3">
    <source>
        <dbReference type="ARBA" id="ARBA00023224"/>
    </source>
</evidence>
<dbReference type="PROSITE" id="PS50111">
    <property type="entry name" value="CHEMOTAXIS_TRANSDUC_2"/>
    <property type="match status" value="1"/>
</dbReference>
<dbReference type="GO" id="GO:0006935">
    <property type="term" value="P:chemotaxis"/>
    <property type="evidence" value="ECO:0007669"/>
    <property type="project" value="InterPro"/>
</dbReference>
<feature type="domain" description="PAC" evidence="9">
    <location>
        <begin position="89"/>
        <end position="146"/>
    </location>
</feature>
<evidence type="ECO:0000313" key="11">
    <source>
        <dbReference type="Proteomes" id="UP000613768"/>
    </source>
</evidence>
<dbReference type="SMART" id="SM00086">
    <property type="entry name" value="PAC"/>
    <property type="match status" value="3"/>
</dbReference>
<feature type="domain" description="PAC" evidence="9">
    <location>
        <begin position="338"/>
        <end position="390"/>
    </location>
</feature>
<dbReference type="Gene3D" id="1.10.287.950">
    <property type="entry name" value="Methyl-accepting chemotaxis protein"/>
    <property type="match status" value="1"/>
</dbReference>
<dbReference type="Pfam" id="PF08447">
    <property type="entry name" value="PAS_3"/>
    <property type="match status" value="2"/>
</dbReference>
<protein>
    <submittedName>
        <fullName evidence="10">PAS domain S-box protein</fullName>
    </submittedName>
</protein>
<comment type="similarity">
    <text evidence="4">Belongs to the methyl-accepting chemotaxis (MCP) protein family.</text>
</comment>
<dbReference type="FunFam" id="1.10.287.950:FF:000001">
    <property type="entry name" value="Methyl-accepting chemotaxis sensory transducer"/>
    <property type="match status" value="1"/>
</dbReference>
<dbReference type="CDD" id="cd11386">
    <property type="entry name" value="MCP_signal"/>
    <property type="match status" value="1"/>
</dbReference>
<dbReference type="InterPro" id="IPR035965">
    <property type="entry name" value="PAS-like_dom_sf"/>
</dbReference>